<feature type="transmembrane region" description="Helical" evidence="1">
    <location>
        <begin position="15"/>
        <end position="37"/>
    </location>
</feature>
<gene>
    <name evidence="2" type="ORF">BKA23_3109</name>
</gene>
<protein>
    <submittedName>
        <fullName evidence="2">Uncharacterized membrane protein HdeD (DUF308 family)</fullName>
    </submittedName>
</protein>
<keyword evidence="1" id="KW-0472">Membrane</keyword>
<dbReference type="RefSeq" id="WP_145230039.1">
    <property type="nucleotide sequence ID" value="NZ_VIVQ01000003.1"/>
</dbReference>
<evidence type="ECO:0000313" key="2">
    <source>
        <dbReference type="EMBL" id="TWE09406.1"/>
    </source>
</evidence>
<feature type="transmembrane region" description="Helical" evidence="1">
    <location>
        <begin position="75"/>
        <end position="93"/>
    </location>
</feature>
<name>A0A561E1A4_9MICO</name>
<evidence type="ECO:0000256" key="1">
    <source>
        <dbReference type="SAM" id="Phobius"/>
    </source>
</evidence>
<dbReference type="AlphaFoldDB" id="A0A561E1A4"/>
<sequence length="191" mass="19527">MNAAPAGAVPVRHTYVGHLLLAVGVVSVLVGLLMLFLPRHTLTALGIVIGLQLIVIGFIRIWAVGAFVAASGLRVLGILLGVITVVAGVICVFRPGTSLLVIAIFIGIGWIADGVVEIVAFARGDVAHRGLALFSGALTLVAGVIVLVYPRSSLVTLTQVIGVLLLIFGISNVAAVLTGRRVVTAGADADV</sequence>
<dbReference type="PANTHER" id="PTHR34989:SF1">
    <property type="entry name" value="PROTEIN HDED"/>
    <property type="match status" value="1"/>
</dbReference>
<dbReference type="PANTHER" id="PTHR34989">
    <property type="entry name" value="PROTEIN HDED"/>
    <property type="match status" value="1"/>
</dbReference>
<proteinExistence type="predicted"/>
<dbReference type="Pfam" id="PF03729">
    <property type="entry name" value="DUF308"/>
    <property type="match status" value="1"/>
</dbReference>
<keyword evidence="1" id="KW-0812">Transmembrane</keyword>
<feature type="transmembrane region" description="Helical" evidence="1">
    <location>
        <begin position="44"/>
        <end position="69"/>
    </location>
</feature>
<feature type="transmembrane region" description="Helical" evidence="1">
    <location>
        <begin position="156"/>
        <end position="177"/>
    </location>
</feature>
<accession>A0A561E1A4</accession>
<dbReference type="InterPro" id="IPR052712">
    <property type="entry name" value="Acid_resist_chaperone_HdeD"/>
</dbReference>
<keyword evidence="1" id="KW-1133">Transmembrane helix</keyword>
<evidence type="ECO:0000313" key="3">
    <source>
        <dbReference type="Proteomes" id="UP000318297"/>
    </source>
</evidence>
<dbReference type="OrthoDB" id="3238356at2"/>
<feature type="transmembrane region" description="Helical" evidence="1">
    <location>
        <begin position="128"/>
        <end position="149"/>
    </location>
</feature>
<dbReference type="Proteomes" id="UP000318297">
    <property type="component" value="Unassembled WGS sequence"/>
</dbReference>
<dbReference type="EMBL" id="VIVQ01000003">
    <property type="protein sequence ID" value="TWE09406.1"/>
    <property type="molecule type" value="Genomic_DNA"/>
</dbReference>
<feature type="transmembrane region" description="Helical" evidence="1">
    <location>
        <begin position="100"/>
        <end position="122"/>
    </location>
</feature>
<comment type="caution">
    <text evidence="2">The sequence shown here is derived from an EMBL/GenBank/DDBJ whole genome shotgun (WGS) entry which is preliminary data.</text>
</comment>
<reference evidence="2 3" key="1">
    <citation type="submission" date="2019-06" db="EMBL/GenBank/DDBJ databases">
        <title>Sequencing the genomes of 1000 actinobacteria strains.</title>
        <authorList>
            <person name="Klenk H.-P."/>
        </authorList>
    </citation>
    <scope>NUCLEOTIDE SEQUENCE [LARGE SCALE GENOMIC DNA]</scope>
    <source>
        <strain evidence="2 3">DSM 19560</strain>
    </source>
</reference>
<organism evidence="2 3">
    <name type="scientific">Rudaeicoccus suwonensis</name>
    <dbReference type="NCBI Taxonomy" id="657409"/>
    <lineage>
        <taxon>Bacteria</taxon>
        <taxon>Bacillati</taxon>
        <taxon>Actinomycetota</taxon>
        <taxon>Actinomycetes</taxon>
        <taxon>Micrococcales</taxon>
        <taxon>Dermacoccaceae</taxon>
        <taxon>Rudaeicoccus</taxon>
    </lineage>
</organism>
<dbReference type="GO" id="GO:0005886">
    <property type="term" value="C:plasma membrane"/>
    <property type="evidence" value="ECO:0007669"/>
    <property type="project" value="TreeGrafter"/>
</dbReference>
<dbReference type="InterPro" id="IPR005325">
    <property type="entry name" value="DUF308_memb"/>
</dbReference>
<keyword evidence="3" id="KW-1185">Reference proteome</keyword>